<feature type="region of interest" description="Disordered" evidence="1">
    <location>
        <begin position="29"/>
        <end position="77"/>
    </location>
</feature>
<evidence type="ECO:0000313" key="3">
    <source>
        <dbReference type="Proteomes" id="UP000231658"/>
    </source>
</evidence>
<dbReference type="AlphaFoldDB" id="A0A1C3RDZ3"/>
<name>A0A1C3RDZ3_9PROT</name>
<organism evidence="2 3">
    <name type="scientific">Candidatus Terasakiella magnetica</name>
    <dbReference type="NCBI Taxonomy" id="1867952"/>
    <lineage>
        <taxon>Bacteria</taxon>
        <taxon>Pseudomonadati</taxon>
        <taxon>Pseudomonadota</taxon>
        <taxon>Alphaproteobacteria</taxon>
        <taxon>Rhodospirillales</taxon>
        <taxon>Terasakiellaceae</taxon>
        <taxon>Terasakiella</taxon>
    </lineage>
</organism>
<gene>
    <name evidence="2" type="ORF">MTBPR1_100075</name>
</gene>
<reference evidence="2 3" key="1">
    <citation type="submission" date="2016-07" db="EMBL/GenBank/DDBJ databases">
        <authorList>
            <person name="Lefevre C.T."/>
        </authorList>
    </citation>
    <scope>NUCLEOTIDE SEQUENCE [LARGE SCALE GENOMIC DNA]</scope>
    <source>
        <strain evidence="2">PR1</strain>
    </source>
</reference>
<protein>
    <submittedName>
        <fullName evidence="2">Uncharacterized protein</fullName>
    </submittedName>
</protein>
<dbReference type="OrthoDB" id="9886900at2"/>
<dbReference type="RefSeq" id="WP_069186152.1">
    <property type="nucleotide sequence ID" value="NZ_FLYE01000002.1"/>
</dbReference>
<dbReference type="STRING" id="1867952.MTBPR1_100075"/>
<accession>A0A1C3RDZ3</accession>
<sequence length="178" mass="19608">MEPFTIFMMVANAARTMIAARQQQKAAQKAAQQAADQHSKEQWEAYEKAEKERKDRLKKGLAKKRARMGASGFSSADGSACAIIQGMRTDAAEDTYEDFSQKKESVDNKISSLHSNLLEQSDQTKRAMFRQAASTAGTLAGGFFDKEEVVDENGNKVKKKGNYSDEGRQIGELIGGFV</sequence>
<feature type="compositionally biased region" description="Basic and acidic residues" evidence="1">
    <location>
        <begin position="37"/>
        <end position="55"/>
    </location>
</feature>
<feature type="compositionally biased region" description="Basic residues" evidence="1">
    <location>
        <begin position="56"/>
        <end position="67"/>
    </location>
</feature>
<keyword evidence="3" id="KW-1185">Reference proteome</keyword>
<dbReference type="EMBL" id="FLYE01000002">
    <property type="protein sequence ID" value="SCA55434.1"/>
    <property type="molecule type" value="Genomic_DNA"/>
</dbReference>
<evidence type="ECO:0000313" key="2">
    <source>
        <dbReference type="EMBL" id="SCA55434.1"/>
    </source>
</evidence>
<proteinExistence type="predicted"/>
<evidence type="ECO:0000256" key="1">
    <source>
        <dbReference type="SAM" id="MobiDB-lite"/>
    </source>
</evidence>
<dbReference type="Proteomes" id="UP000231658">
    <property type="component" value="Unassembled WGS sequence"/>
</dbReference>